<dbReference type="RefSeq" id="WP_344272712.1">
    <property type="nucleotide sequence ID" value="NZ_BAAAMR010000053.1"/>
</dbReference>
<accession>A0ABP5LM20</accession>
<proteinExistence type="predicted"/>
<feature type="transmembrane region" description="Helical" evidence="2">
    <location>
        <begin position="229"/>
        <end position="251"/>
    </location>
</feature>
<keyword evidence="2" id="KW-0472">Membrane</keyword>
<feature type="transmembrane region" description="Helical" evidence="2">
    <location>
        <begin position="196"/>
        <end position="217"/>
    </location>
</feature>
<keyword evidence="2" id="KW-1133">Transmembrane helix</keyword>
<dbReference type="Proteomes" id="UP001501020">
    <property type="component" value="Unassembled WGS sequence"/>
</dbReference>
<feature type="region of interest" description="Disordered" evidence="1">
    <location>
        <begin position="1"/>
        <end position="78"/>
    </location>
</feature>
<organism evidence="3 4">
    <name type="scientific">Actinomadura napierensis</name>
    <dbReference type="NCBI Taxonomy" id="267854"/>
    <lineage>
        <taxon>Bacteria</taxon>
        <taxon>Bacillati</taxon>
        <taxon>Actinomycetota</taxon>
        <taxon>Actinomycetes</taxon>
        <taxon>Streptosporangiales</taxon>
        <taxon>Thermomonosporaceae</taxon>
        <taxon>Actinomadura</taxon>
    </lineage>
</organism>
<evidence type="ECO:0000313" key="3">
    <source>
        <dbReference type="EMBL" id="GAA2149933.1"/>
    </source>
</evidence>
<keyword evidence="2" id="KW-0812">Transmembrane</keyword>
<keyword evidence="4" id="KW-1185">Reference proteome</keyword>
<reference evidence="4" key="1">
    <citation type="journal article" date="2019" name="Int. J. Syst. Evol. Microbiol.">
        <title>The Global Catalogue of Microorganisms (GCM) 10K type strain sequencing project: providing services to taxonomists for standard genome sequencing and annotation.</title>
        <authorList>
            <consortium name="The Broad Institute Genomics Platform"/>
            <consortium name="The Broad Institute Genome Sequencing Center for Infectious Disease"/>
            <person name="Wu L."/>
            <person name="Ma J."/>
        </authorList>
    </citation>
    <scope>NUCLEOTIDE SEQUENCE [LARGE SCALE GENOMIC DNA]</scope>
    <source>
        <strain evidence="4">JCM 13850</strain>
    </source>
</reference>
<evidence type="ECO:0000256" key="2">
    <source>
        <dbReference type="SAM" id="Phobius"/>
    </source>
</evidence>
<feature type="transmembrane region" description="Helical" evidence="2">
    <location>
        <begin position="100"/>
        <end position="120"/>
    </location>
</feature>
<feature type="region of interest" description="Disordered" evidence="1">
    <location>
        <begin position="293"/>
        <end position="313"/>
    </location>
</feature>
<name>A0ABP5LM20_9ACTN</name>
<dbReference type="EMBL" id="BAAAMR010000053">
    <property type="protein sequence ID" value="GAA2149933.1"/>
    <property type="molecule type" value="Genomic_DNA"/>
</dbReference>
<protein>
    <recommendedName>
        <fullName evidence="5">Transmembrane protein</fullName>
    </recommendedName>
</protein>
<feature type="compositionally biased region" description="Pro residues" evidence="1">
    <location>
        <begin position="1"/>
        <end position="10"/>
    </location>
</feature>
<gene>
    <name evidence="3" type="ORF">GCM10009727_53790</name>
</gene>
<feature type="compositionally biased region" description="Pro residues" evidence="1">
    <location>
        <begin position="18"/>
        <end position="67"/>
    </location>
</feature>
<evidence type="ECO:0008006" key="5">
    <source>
        <dbReference type="Google" id="ProtNLM"/>
    </source>
</evidence>
<evidence type="ECO:0000313" key="4">
    <source>
        <dbReference type="Proteomes" id="UP001501020"/>
    </source>
</evidence>
<comment type="caution">
    <text evidence="3">The sequence shown here is derived from an EMBL/GenBank/DDBJ whole genome shotgun (WGS) entry which is preliminary data.</text>
</comment>
<sequence length="313" mass="32824">MTTPNQPPDPRIAWGRPPGTPAPQNAPSPAAPPRPSVPPRPAAPFRPAAPPRPVPPRPAFPPRPTVPPAAATAAKPPPAGATALVEDALKSWRQVARKEPLIVIAIVAAAVGVANVPGMYQAASNWRARISGDLDKPANQTMRGLQTDSGKDWIADDQEAFARAVDDFVRQLETCRKYAEACGGAVESVAKAYTSYWTALGDMAVAILPAFLTLWALQRVPYPPTSIGARIAATALALGVIAAVGNLVYGLTQFLSAAKNIMSTLLAGGAVLQLRNLKPSGASAIAFKDAKIDWSPPSTYKEPRRTSPSPYGG</sequence>
<evidence type="ECO:0000256" key="1">
    <source>
        <dbReference type="SAM" id="MobiDB-lite"/>
    </source>
</evidence>